<dbReference type="CDD" id="cd05269">
    <property type="entry name" value="TMR_SDR_a"/>
    <property type="match status" value="1"/>
</dbReference>
<protein>
    <submittedName>
        <fullName evidence="2">SDR family oxidoreductase</fullName>
    </submittedName>
</protein>
<dbReference type="Pfam" id="PF05368">
    <property type="entry name" value="NmrA"/>
    <property type="match status" value="1"/>
</dbReference>
<evidence type="ECO:0000313" key="2">
    <source>
        <dbReference type="EMBL" id="QWC16416.1"/>
    </source>
</evidence>
<gene>
    <name evidence="2" type="ORF">KKR89_01700</name>
</gene>
<keyword evidence="3" id="KW-1185">Reference proteome</keyword>
<dbReference type="EMBL" id="CP076023">
    <property type="protein sequence ID" value="QWC16416.1"/>
    <property type="molecule type" value="Genomic_DNA"/>
</dbReference>
<dbReference type="Gene3D" id="3.90.25.10">
    <property type="entry name" value="UDP-galactose 4-epimerase, domain 1"/>
    <property type="match status" value="1"/>
</dbReference>
<dbReference type="SUPFAM" id="SSF51735">
    <property type="entry name" value="NAD(P)-binding Rossmann-fold domains"/>
    <property type="match status" value="1"/>
</dbReference>
<dbReference type="PANTHER" id="PTHR47129">
    <property type="entry name" value="QUINONE OXIDOREDUCTASE 2"/>
    <property type="match status" value="1"/>
</dbReference>
<organism evidence="2 3">
    <name type="scientific">Cellulomonas dongxiuzhuiae</name>
    <dbReference type="NCBI Taxonomy" id="2819979"/>
    <lineage>
        <taxon>Bacteria</taxon>
        <taxon>Bacillati</taxon>
        <taxon>Actinomycetota</taxon>
        <taxon>Actinomycetes</taxon>
        <taxon>Micrococcales</taxon>
        <taxon>Cellulomonadaceae</taxon>
        <taxon>Cellulomonas</taxon>
    </lineage>
</organism>
<proteinExistence type="predicted"/>
<dbReference type="Gene3D" id="3.40.50.720">
    <property type="entry name" value="NAD(P)-binding Rossmann-like Domain"/>
    <property type="match status" value="1"/>
</dbReference>
<dbReference type="InterPro" id="IPR036291">
    <property type="entry name" value="NAD(P)-bd_dom_sf"/>
</dbReference>
<evidence type="ECO:0000313" key="3">
    <source>
        <dbReference type="Proteomes" id="UP000679335"/>
    </source>
</evidence>
<dbReference type="PANTHER" id="PTHR47129:SF1">
    <property type="entry name" value="NMRA-LIKE DOMAIN-CONTAINING PROTEIN"/>
    <property type="match status" value="1"/>
</dbReference>
<evidence type="ECO:0000259" key="1">
    <source>
        <dbReference type="Pfam" id="PF05368"/>
    </source>
</evidence>
<dbReference type="Proteomes" id="UP000679335">
    <property type="component" value="Chromosome"/>
</dbReference>
<feature type="domain" description="NmrA-like" evidence="1">
    <location>
        <begin position="6"/>
        <end position="229"/>
    </location>
</feature>
<sequence length="283" mass="29870">MTAPPIGVTGATGHIGGLVARHLDAAGRPQRLLVRSPGSPRLRDPASVTGVRRVDYAEHDLSVVALRGVSVLLMVSGHESATRAADHATFIDAAADAGVKHVVYTSFAAAAPDATFTLARDHYATEEHLKASGMAWTFLRDTFYLDLMAELVGPDGVIRGPARDGRCAFVARADVARVAAAVLMAPDAHAGATYDLTGPQGLSLSDVARVISDVDGRDVTFHDETVEEAYASRAPYEAPPWQVAAWVSTYTAIASGVMAEPSDAVERLTGVPPTDLETFLRAR</sequence>
<accession>A0ABX8GLL2</accession>
<dbReference type="InterPro" id="IPR052718">
    <property type="entry name" value="NmrA-type_oxidoreductase"/>
</dbReference>
<dbReference type="InterPro" id="IPR008030">
    <property type="entry name" value="NmrA-like"/>
</dbReference>
<name>A0ABX8GLL2_9CELL</name>
<reference evidence="2 3" key="1">
    <citation type="submission" date="2021-05" db="EMBL/GenBank/DDBJ databases">
        <title>Novel species in genus Cellulomonas.</title>
        <authorList>
            <person name="Zhang G."/>
        </authorList>
    </citation>
    <scope>NUCLEOTIDE SEQUENCE [LARGE SCALE GENOMIC DNA]</scope>
    <source>
        <strain evidence="3">zg-ZUI157</strain>
    </source>
</reference>
<dbReference type="RefSeq" id="WP_208196979.1">
    <property type="nucleotide sequence ID" value="NZ_CP076023.1"/>
</dbReference>